<sequence length="80" mass="9053">MVQRSKWKLLPSLASVLVTVTIMGNIRNAWVDLEGESCDTITKLFPFFPTLSAEEGDFPIAYAMLVHKDVTQVFFFLVID</sequence>
<proteinExistence type="predicted"/>
<keyword evidence="2" id="KW-1185">Reference proteome</keyword>
<dbReference type="EMBL" id="UYRV01016613">
    <property type="protein sequence ID" value="VDK62261.1"/>
    <property type="molecule type" value="Genomic_DNA"/>
</dbReference>
<evidence type="ECO:0000313" key="2">
    <source>
        <dbReference type="Proteomes" id="UP000271889"/>
    </source>
</evidence>
<protein>
    <submittedName>
        <fullName evidence="1">Uncharacterized protein</fullName>
    </submittedName>
</protein>
<dbReference type="OrthoDB" id="2019572at2759"/>
<gene>
    <name evidence="1" type="ORF">CGOC_LOCUS5463</name>
</gene>
<accession>A0A3P6TC43</accession>
<name>A0A3P6TC43_CYLGO</name>
<dbReference type="Proteomes" id="UP000271889">
    <property type="component" value="Unassembled WGS sequence"/>
</dbReference>
<organism evidence="1 2">
    <name type="scientific">Cylicostephanus goldi</name>
    <name type="common">Nematode worm</name>
    <dbReference type="NCBI Taxonomy" id="71465"/>
    <lineage>
        <taxon>Eukaryota</taxon>
        <taxon>Metazoa</taxon>
        <taxon>Ecdysozoa</taxon>
        <taxon>Nematoda</taxon>
        <taxon>Chromadorea</taxon>
        <taxon>Rhabditida</taxon>
        <taxon>Rhabditina</taxon>
        <taxon>Rhabditomorpha</taxon>
        <taxon>Strongyloidea</taxon>
        <taxon>Strongylidae</taxon>
        <taxon>Cylicostephanus</taxon>
    </lineage>
</organism>
<reference evidence="1 2" key="1">
    <citation type="submission" date="2018-11" db="EMBL/GenBank/DDBJ databases">
        <authorList>
            <consortium name="Pathogen Informatics"/>
        </authorList>
    </citation>
    <scope>NUCLEOTIDE SEQUENCE [LARGE SCALE GENOMIC DNA]</scope>
</reference>
<dbReference type="AlphaFoldDB" id="A0A3P6TC43"/>
<evidence type="ECO:0000313" key="1">
    <source>
        <dbReference type="EMBL" id="VDK62261.1"/>
    </source>
</evidence>